<evidence type="ECO:0000313" key="3">
    <source>
        <dbReference type="Proteomes" id="UP000282674"/>
    </source>
</evidence>
<gene>
    <name evidence="2" type="ORF">EBO15_24695</name>
</gene>
<dbReference type="Gene3D" id="3.40.50.1000">
    <property type="entry name" value="HAD superfamily/HAD-like"/>
    <property type="match status" value="1"/>
</dbReference>
<dbReference type="SUPFAM" id="SSF56784">
    <property type="entry name" value="HAD-like"/>
    <property type="match status" value="1"/>
</dbReference>
<dbReference type="PANTHER" id="PTHR43316">
    <property type="entry name" value="HYDROLASE, HALOACID DELAHOGENASE-RELATED"/>
    <property type="match status" value="1"/>
</dbReference>
<keyword evidence="1 2" id="KW-0378">Hydrolase</keyword>
<dbReference type="EMBL" id="RFFG01000047">
    <property type="protein sequence ID" value="RMI41007.1"/>
    <property type="molecule type" value="Genomic_DNA"/>
</dbReference>
<accession>A0A3M2LUD5</accession>
<dbReference type="Proteomes" id="UP000282674">
    <property type="component" value="Unassembled WGS sequence"/>
</dbReference>
<name>A0A3M2LUD5_9ACTN</name>
<dbReference type="OrthoDB" id="3474760at2"/>
<protein>
    <submittedName>
        <fullName evidence="2">HAD family hydrolase</fullName>
    </submittedName>
</protein>
<dbReference type="InterPro" id="IPR036412">
    <property type="entry name" value="HAD-like_sf"/>
</dbReference>
<organism evidence="2 3">
    <name type="scientific">Actinomadura harenae</name>
    <dbReference type="NCBI Taxonomy" id="2483351"/>
    <lineage>
        <taxon>Bacteria</taxon>
        <taxon>Bacillati</taxon>
        <taxon>Actinomycetota</taxon>
        <taxon>Actinomycetes</taxon>
        <taxon>Streptosporangiales</taxon>
        <taxon>Thermomonosporaceae</taxon>
        <taxon>Actinomadura</taxon>
    </lineage>
</organism>
<dbReference type="GO" id="GO:0016787">
    <property type="term" value="F:hydrolase activity"/>
    <property type="evidence" value="ECO:0007669"/>
    <property type="project" value="UniProtKB-KW"/>
</dbReference>
<dbReference type="InterPro" id="IPR023214">
    <property type="entry name" value="HAD_sf"/>
</dbReference>
<dbReference type="PANTHER" id="PTHR43316:SF3">
    <property type="entry name" value="HALOACID DEHALOGENASE, TYPE II (AFU_ORTHOLOGUE AFUA_2G07750)-RELATED"/>
    <property type="match status" value="1"/>
</dbReference>
<evidence type="ECO:0000256" key="1">
    <source>
        <dbReference type="ARBA" id="ARBA00022801"/>
    </source>
</evidence>
<evidence type="ECO:0000313" key="2">
    <source>
        <dbReference type="EMBL" id="RMI41007.1"/>
    </source>
</evidence>
<dbReference type="AlphaFoldDB" id="A0A3M2LUD5"/>
<keyword evidence="3" id="KW-1185">Reference proteome</keyword>
<sequence length="167" mass="18102">MPTQIKAVAFDYGGTISAPTIDRVIGQKRLDPAAVEPLHRLHTMGIRLVLASNTLAHETRWPALQMAGVDDLFTAALLSDPLGVAKPDPMFYKLTLAAADCDPDELLFVGDNLRHDVTEPIWHGLSGALVRPNGLRGGEELPEGAHLIHHVYELPDLFARADTVSGK</sequence>
<dbReference type="Pfam" id="PF00702">
    <property type="entry name" value="Hydrolase"/>
    <property type="match status" value="1"/>
</dbReference>
<comment type="caution">
    <text evidence="2">The sequence shown here is derived from an EMBL/GenBank/DDBJ whole genome shotgun (WGS) entry which is preliminary data.</text>
</comment>
<reference evidence="2 3" key="1">
    <citation type="submission" date="2018-10" db="EMBL/GenBank/DDBJ databases">
        <title>Isolation from soil.</title>
        <authorList>
            <person name="Hu J."/>
        </authorList>
    </citation>
    <scope>NUCLEOTIDE SEQUENCE [LARGE SCALE GENOMIC DNA]</scope>
    <source>
        <strain evidence="2 3">NEAU-Ht49</strain>
    </source>
</reference>
<dbReference type="RefSeq" id="WP_122196816.1">
    <property type="nucleotide sequence ID" value="NZ_JBHSKC010000012.1"/>
</dbReference>
<dbReference type="InterPro" id="IPR051540">
    <property type="entry name" value="S-2-haloacid_dehalogenase"/>
</dbReference>
<proteinExistence type="predicted"/>